<dbReference type="EMBL" id="FOTB01000001">
    <property type="protein sequence ID" value="SFK54330.1"/>
    <property type="molecule type" value="Genomic_DNA"/>
</dbReference>
<organism evidence="1 2">
    <name type="scientific">Salinicoccus halodurans</name>
    <dbReference type="NCBI Taxonomy" id="407035"/>
    <lineage>
        <taxon>Bacteria</taxon>
        <taxon>Bacillati</taxon>
        <taxon>Bacillota</taxon>
        <taxon>Bacilli</taxon>
        <taxon>Bacillales</taxon>
        <taxon>Staphylococcaceae</taxon>
        <taxon>Salinicoccus</taxon>
    </lineage>
</organism>
<comment type="caution">
    <text evidence="1">The sequence shown here is derived from an EMBL/GenBank/DDBJ whole genome shotgun (WGS) entry which is preliminary data.</text>
</comment>
<dbReference type="AlphaFoldDB" id="A0AA94HCA1"/>
<gene>
    <name evidence="1" type="ORF">SAMN05216235_0306</name>
</gene>
<accession>A0AA94HCA1</accession>
<dbReference type="Proteomes" id="UP000183090">
    <property type="component" value="Unassembled WGS sequence"/>
</dbReference>
<evidence type="ECO:0000313" key="2">
    <source>
        <dbReference type="Proteomes" id="UP000183090"/>
    </source>
</evidence>
<sequence>MEFMYFVKTDVEGMSLDMVLLGRGDVNDN</sequence>
<reference evidence="1 2" key="1">
    <citation type="submission" date="2016-10" db="EMBL/GenBank/DDBJ databases">
        <authorList>
            <person name="Varghese N."/>
            <person name="Submissions S."/>
        </authorList>
    </citation>
    <scope>NUCLEOTIDE SEQUENCE [LARGE SCALE GENOMIC DNA]</scope>
    <source>
        <strain evidence="1 2">CGMCC 1.6501</strain>
    </source>
</reference>
<evidence type="ECO:0000313" key="1">
    <source>
        <dbReference type="EMBL" id="SFK54330.1"/>
    </source>
</evidence>
<protein>
    <submittedName>
        <fullName evidence="1">Uncharacterized protein</fullName>
    </submittedName>
</protein>
<proteinExistence type="predicted"/>
<name>A0AA94HCA1_9STAP</name>